<feature type="binding site" evidence="5">
    <location>
        <position position="200"/>
    </location>
    <ligand>
        <name>[4Fe-4S] cluster</name>
        <dbReference type="ChEBI" id="CHEBI:49883"/>
    </ligand>
</feature>
<dbReference type="InterPro" id="IPR003451">
    <property type="entry name" value="LytB/IspH"/>
</dbReference>
<comment type="similarity">
    <text evidence="5">Belongs to the IspH family.</text>
</comment>
<sequence length="328" mass="36347">MKLPKLKKVVLAAPRGFCAGVVRAIEIVNTVLQLLPPPIYVRKEIVHNRFVVERLKQRGVIFVNELDEVPDGATVIFSAHGVSPTVREMARRKNLRVIDATCPLVTKVHLEAIRFAQQGYSIILIGHEGHEEVEGTMGEAPHCTYLVQSVEDVERLQVPNPEKVAYLTQTTLSVDDTAEIVAALKRKFPKIVGPRTDDICYATQNRQNAVKALAKQVDVILVIGSQNSSNSQRLKEVAISNGCPAYLIDGADHIRTEWLIDAESVGVTSGASAPEILVKQVIQRLQELGATEVVEFRLTEERVQFAPPPELRELLEQNPLVDEILPVR</sequence>
<feature type="binding site" evidence="5">
    <location>
        <position position="229"/>
    </location>
    <ligand>
        <name>isopentenyl diphosphate</name>
        <dbReference type="ChEBI" id="CHEBI:128769"/>
    </ligand>
</feature>
<feature type="binding site" evidence="5">
    <location>
        <position position="130"/>
    </location>
    <ligand>
        <name>dimethylallyl diphosphate</name>
        <dbReference type="ChEBI" id="CHEBI:57623"/>
    </ligand>
</feature>
<keyword evidence="2 5" id="KW-0479">Metal-binding</keyword>
<dbReference type="PANTHER" id="PTHR30426">
    <property type="entry name" value="4-HYDROXY-3-METHYLBUT-2-ENYL DIPHOSPHATE REDUCTASE"/>
    <property type="match status" value="1"/>
</dbReference>
<feature type="binding site" evidence="5">
    <location>
        <position position="80"/>
    </location>
    <ligand>
        <name>(2E)-4-hydroxy-3-methylbut-2-enyl diphosphate</name>
        <dbReference type="ChEBI" id="CHEBI:128753"/>
    </ligand>
</feature>
<evidence type="ECO:0000256" key="2">
    <source>
        <dbReference type="ARBA" id="ARBA00022723"/>
    </source>
</evidence>
<keyword evidence="7" id="KW-1185">Reference proteome</keyword>
<dbReference type="PANTHER" id="PTHR30426:SF0">
    <property type="entry name" value="4-HYDROXY-3-METHYLBUT-2-ENYL DIPHOSPHATE REDUCTASE"/>
    <property type="match status" value="1"/>
</dbReference>
<feature type="binding site" evidence="5">
    <location>
        <position position="47"/>
    </location>
    <ligand>
        <name>isopentenyl diphosphate</name>
        <dbReference type="ChEBI" id="CHEBI:128769"/>
    </ligand>
</feature>
<feature type="binding site" evidence="5">
    <location>
        <position position="272"/>
    </location>
    <ligand>
        <name>dimethylallyl diphosphate</name>
        <dbReference type="ChEBI" id="CHEBI:57623"/>
    </ligand>
</feature>
<dbReference type="GO" id="GO:0051745">
    <property type="term" value="F:4-hydroxy-3-methylbut-2-enyl diphosphate reductase activity"/>
    <property type="evidence" value="ECO:0007669"/>
    <property type="project" value="UniProtKB-EC"/>
</dbReference>
<feature type="binding site" evidence="5">
    <location>
        <position position="228"/>
    </location>
    <ligand>
        <name>isopentenyl diphosphate</name>
        <dbReference type="ChEBI" id="CHEBI:128769"/>
    </ligand>
</feature>
<evidence type="ECO:0000256" key="3">
    <source>
        <dbReference type="ARBA" id="ARBA00023004"/>
    </source>
</evidence>
<feature type="binding site" evidence="5">
    <location>
        <position position="230"/>
    </location>
    <ligand>
        <name>dimethylallyl diphosphate</name>
        <dbReference type="ChEBI" id="CHEBI:57623"/>
    </ligand>
</feature>
<comment type="cofactor">
    <cofactor evidence="5">
        <name>[4Fe-4S] cluster</name>
        <dbReference type="ChEBI" id="CHEBI:49883"/>
    </cofactor>
    <text evidence="5">Binds 1 [4Fe-4S] cluster per subunit.</text>
</comment>
<protein>
    <recommendedName>
        <fullName evidence="5">4-hydroxy-3-methylbut-2-enyl diphosphate reductase</fullName>
        <shortName evidence="5">HMBPP reductase</shortName>
        <ecNumber evidence="5">1.17.7.4</ecNumber>
    </recommendedName>
</protein>
<feature type="binding site" evidence="5">
    <location>
        <position position="229"/>
    </location>
    <ligand>
        <name>dimethylallyl diphosphate</name>
        <dbReference type="ChEBI" id="CHEBI:57623"/>
    </ligand>
</feature>
<dbReference type="Pfam" id="PF02401">
    <property type="entry name" value="LYTB"/>
    <property type="match status" value="1"/>
</dbReference>
<dbReference type="CDD" id="cd13944">
    <property type="entry name" value="lytB_ispH"/>
    <property type="match status" value="1"/>
</dbReference>
<feature type="binding site" evidence="5">
    <location>
        <position position="130"/>
    </location>
    <ligand>
        <name>isopentenyl diphosphate</name>
        <dbReference type="ChEBI" id="CHEBI:128769"/>
    </ligand>
</feature>
<evidence type="ECO:0000313" key="7">
    <source>
        <dbReference type="Proteomes" id="UP001204798"/>
    </source>
</evidence>
<dbReference type="EMBL" id="JANUCP010000008">
    <property type="protein sequence ID" value="MCS3921004.1"/>
    <property type="molecule type" value="Genomic_DNA"/>
</dbReference>
<evidence type="ECO:0000256" key="5">
    <source>
        <dbReference type="HAMAP-Rule" id="MF_00191"/>
    </source>
</evidence>
<feature type="binding site" evidence="5">
    <location>
        <position position="272"/>
    </location>
    <ligand>
        <name>isopentenyl diphosphate</name>
        <dbReference type="ChEBI" id="CHEBI:128769"/>
    </ligand>
</feature>
<keyword evidence="5" id="KW-0414">Isoprene biosynthesis</keyword>
<dbReference type="NCBIfam" id="NF002189">
    <property type="entry name" value="PRK01045.1-3"/>
    <property type="match status" value="1"/>
</dbReference>
<comment type="caution">
    <text evidence="6">The sequence shown here is derived from an EMBL/GenBank/DDBJ whole genome shotgun (WGS) entry which is preliminary data.</text>
</comment>
<dbReference type="RefSeq" id="WP_259101684.1">
    <property type="nucleotide sequence ID" value="NZ_CP130454.1"/>
</dbReference>
<comment type="function">
    <text evidence="5">Catalyzes the conversion of 1-hydroxy-2-methyl-2-(E)-butenyl 4-diphosphate (HMBPP) into a mixture of isopentenyl diphosphate (IPP) and dimethylallyl diphosphate (DMAPP). Acts in the terminal step of the DOXP/MEP pathway for isoprenoid precursor biosynthesis.</text>
</comment>
<feature type="binding site" evidence="5">
    <location>
        <position position="229"/>
    </location>
    <ligand>
        <name>(2E)-4-hydroxy-3-methylbut-2-enyl diphosphate</name>
        <dbReference type="ChEBI" id="CHEBI:128753"/>
    </ligand>
</feature>
<keyword evidence="4 5" id="KW-0411">Iron-sulfur</keyword>
<keyword evidence="5 6" id="KW-0560">Oxidoreductase</keyword>
<dbReference type="Gene3D" id="3.40.1010.20">
    <property type="entry name" value="4-hydroxy-3-methylbut-2-enyl diphosphate reductase, catalytic domain"/>
    <property type="match status" value="2"/>
</dbReference>
<feature type="binding site" evidence="5">
    <location>
        <position position="228"/>
    </location>
    <ligand>
        <name>(2E)-4-hydroxy-3-methylbut-2-enyl diphosphate</name>
        <dbReference type="ChEBI" id="CHEBI:128753"/>
    </ligand>
</feature>
<accession>A0ABT2ESR2</accession>
<dbReference type="Proteomes" id="UP001204798">
    <property type="component" value="Unassembled WGS sequence"/>
</dbReference>
<keyword evidence="1 5" id="KW-0004">4Fe-4S</keyword>
<feature type="binding site" evidence="5">
    <location>
        <position position="18"/>
    </location>
    <ligand>
        <name>[4Fe-4S] cluster</name>
        <dbReference type="ChEBI" id="CHEBI:49883"/>
    </ligand>
</feature>
<feature type="binding site" evidence="5">
    <location>
        <position position="47"/>
    </location>
    <ligand>
        <name>dimethylallyl diphosphate</name>
        <dbReference type="ChEBI" id="CHEBI:57623"/>
    </ligand>
</feature>
<evidence type="ECO:0000256" key="4">
    <source>
        <dbReference type="ARBA" id="ARBA00023014"/>
    </source>
</evidence>
<comment type="catalytic activity">
    <reaction evidence="5">
        <text>dimethylallyl diphosphate + 2 oxidized [2Fe-2S]-[ferredoxin] + H2O = (2E)-4-hydroxy-3-methylbut-2-enyl diphosphate + 2 reduced [2Fe-2S]-[ferredoxin] + 2 H(+)</text>
        <dbReference type="Rhea" id="RHEA:24825"/>
        <dbReference type="Rhea" id="RHEA-COMP:10000"/>
        <dbReference type="Rhea" id="RHEA-COMP:10001"/>
        <dbReference type="ChEBI" id="CHEBI:15377"/>
        <dbReference type="ChEBI" id="CHEBI:15378"/>
        <dbReference type="ChEBI" id="CHEBI:33737"/>
        <dbReference type="ChEBI" id="CHEBI:33738"/>
        <dbReference type="ChEBI" id="CHEBI:57623"/>
        <dbReference type="ChEBI" id="CHEBI:128753"/>
        <dbReference type="EC" id="1.17.7.4"/>
    </reaction>
</comment>
<dbReference type="EC" id="1.17.7.4" evidence="5"/>
<dbReference type="NCBIfam" id="NF002190">
    <property type="entry name" value="PRK01045.1-4"/>
    <property type="match status" value="1"/>
</dbReference>
<name>A0ABT2ESR2_9BACT</name>
<feature type="binding site" evidence="5">
    <location>
        <position position="130"/>
    </location>
    <ligand>
        <name>(2E)-4-hydroxy-3-methylbut-2-enyl diphosphate</name>
        <dbReference type="ChEBI" id="CHEBI:128753"/>
    </ligand>
</feature>
<proteinExistence type="inferred from homology"/>
<comment type="pathway">
    <text evidence="5">Isoprenoid biosynthesis; dimethylallyl diphosphate biosynthesis; dimethylallyl diphosphate from (2E)-4-hydroxy-3-methylbutenyl diphosphate: step 1/1.</text>
</comment>
<feature type="binding site" evidence="5">
    <location>
        <position position="230"/>
    </location>
    <ligand>
        <name>(2E)-4-hydroxy-3-methylbut-2-enyl diphosphate</name>
        <dbReference type="ChEBI" id="CHEBI:128753"/>
    </ligand>
</feature>
<feature type="active site" description="Proton donor" evidence="5">
    <location>
        <position position="132"/>
    </location>
</feature>
<evidence type="ECO:0000256" key="1">
    <source>
        <dbReference type="ARBA" id="ARBA00022485"/>
    </source>
</evidence>
<dbReference type="NCBIfam" id="NF002188">
    <property type="entry name" value="PRK01045.1-2"/>
    <property type="match status" value="1"/>
</dbReference>
<keyword evidence="3 5" id="KW-0408">Iron</keyword>
<reference evidence="6 7" key="1">
    <citation type="submission" date="2022-08" db="EMBL/GenBank/DDBJ databases">
        <title>Bacterial and archaeal communities from various locations to study Microbial Dark Matter (Phase II).</title>
        <authorList>
            <person name="Stepanauskas R."/>
        </authorList>
    </citation>
    <scope>NUCLEOTIDE SEQUENCE [LARGE SCALE GENOMIC DNA]</scope>
    <source>
        <strain evidence="6 7">PD1</strain>
    </source>
</reference>
<feature type="binding site" evidence="5">
    <location>
        <position position="228"/>
    </location>
    <ligand>
        <name>dimethylallyl diphosphate</name>
        <dbReference type="ChEBI" id="CHEBI:57623"/>
    </ligand>
</feature>
<feature type="binding site" evidence="5">
    <location>
        <position position="230"/>
    </location>
    <ligand>
        <name>isopentenyl diphosphate</name>
        <dbReference type="ChEBI" id="CHEBI:128769"/>
    </ligand>
</feature>
<feature type="binding site" evidence="5">
    <location>
        <position position="47"/>
    </location>
    <ligand>
        <name>(2E)-4-hydroxy-3-methylbut-2-enyl diphosphate</name>
        <dbReference type="ChEBI" id="CHEBI:128753"/>
    </ligand>
</feature>
<feature type="binding site" evidence="5">
    <location>
        <position position="80"/>
    </location>
    <ligand>
        <name>isopentenyl diphosphate</name>
        <dbReference type="ChEBI" id="CHEBI:128769"/>
    </ligand>
</feature>
<gene>
    <name evidence="5" type="primary">ispH</name>
    <name evidence="6" type="ORF">M2350_003445</name>
</gene>
<feature type="binding site" evidence="5">
    <location>
        <position position="272"/>
    </location>
    <ligand>
        <name>(2E)-4-hydroxy-3-methylbut-2-enyl diphosphate</name>
        <dbReference type="ChEBI" id="CHEBI:128753"/>
    </ligand>
</feature>
<dbReference type="HAMAP" id="MF_00191">
    <property type="entry name" value="IspH"/>
    <property type="match status" value="1"/>
</dbReference>
<comment type="catalytic activity">
    <reaction evidence="5">
        <text>isopentenyl diphosphate + 2 oxidized [2Fe-2S]-[ferredoxin] + H2O = (2E)-4-hydroxy-3-methylbut-2-enyl diphosphate + 2 reduced [2Fe-2S]-[ferredoxin] + 2 H(+)</text>
        <dbReference type="Rhea" id="RHEA:24488"/>
        <dbReference type="Rhea" id="RHEA-COMP:10000"/>
        <dbReference type="Rhea" id="RHEA-COMP:10001"/>
        <dbReference type="ChEBI" id="CHEBI:15377"/>
        <dbReference type="ChEBI" id="CHEBI:15378"/>
        <dbReference type="ChEBI" id="CHEBI:33737"/>
        <dbReference type="ChEBI" id="CHEBI:33738"/>
        <dbReference type="ChEBI" id="CHEBI:128753"/>
        <dbReference type="ChEBI" id="CHEBI:128769"/>
        <dbReference type="EC" id="1.17.7.4"/>
    </reaction>
</comment>
<comment type="pathway">
    <text evidence="5">Isoprenoid biosynthesis; isopentenyl diphosphate biosynthesis via DXP pathway; isopentenyl diphosphate from 1-deoxy-D-xylulose 5-phosphate: step 6/6.</text>
</comment>
<feature type="binding site" evidence="5">
    <location>
        <position position="80"/>
    </location>
    <ligand>
        <name>dimethylallyl diphosphate</name>
        <dbReference type="ChEBI" id="CHEBI:57623"/>
    </ligand>
</feature>
<feature type="binding site" evidence="5">
    <location>
        <position position="170"/>
    </location>
    <ligand>
        <name>(2E)-4-hydroxy-3-methylbut-2-enyl diphosphate</name>
        <dbReference type="ChEBI" id="CHEBI:128753"/>
    </ligand>
</feature>
<organism evidence="6 7">
    <name type="scientific">Candidatus Fervidibacter sacchari</name>
    <dbReference type="NCBI Taxonomy" id="1448929"/>
    <lineage>
        <taxon>Bacteria</taxon>
        <taxon>Candidatus Fervidibacterota</taxon>
        <taxon>Candidatus Fervidibacter</taxon>
    </lineage>
</organism>
<feature type="binding site" evidence="5">
    <location>
        <position position="102"/>
    </location>
    <ligand>
        <name>[4Fe-4S] cluster</name>
        <dbReference type="ChEBI" id="CHEBI:49883"/>
    </ligand>
</feature>
<evidence type="ECO:0000313" key="6">
    <source>
        <dbReference type="EMBL" id="MCS3921004.1"/>
    </source>
</evidence>
<dbReference type="NCBIfam" id="TIGR00216">
    <property type="entry name" value="ispH_lytB"/>
    <property type="match status" value="1"/>
</dbReference>
<dbReference type="Gene3D" id="3.40.50.11270">
    <property type="match status" value="1"/>
</dbReference>